<dbReference type="Proteomes" id="UP000320042">
    <property type="component" value="Unassembled WGS sequence"/>
</dbReference>
<dbReference type="EMBL" id="VOEJ01000009">
    <property type="protein sequence ID" value="TWR25120.1"/>
    <property type="molecule type" value="Genomic_DNA"/>
</dbReference>
<keyword evidence="1" id="KW-0732">Signal</keyword>
<reference evidence="2 3" key="1">
    <citation type="submission" date="2019-07" db="EMBL/GenBank/DDBJ databases">
        <authorList>
            <person name="Kim J."/>
        </authorList>
    </citation>
    <scope>NUCLEOTIDE SEQUENCE [LARGE SCALE GENOMIC DNA]</scope>
    <source>
        <strain evidence="3">dk17</strain>
    </source>
</reference>
<feature type="signal peptide" evidence="1">
    <location>
        <begin position="1"/>
        <end position="19"/>
    </location>
</feature>
<sequence>MKNLFVILLLFATANIAIAQSKAAPGDLRVIIIRHAEKPAEGDNLSCRGLNRAMALPAVITKRFGVPDYVYVPSPSTGKATKSVRMLQTISPMAIKFNLPVNTKYDVDDTTGLVNNLTKKTGTALLVWEHDAIEKIATKLGVSGKPKWPGNDYDSIWIITIHNGKAALVKTKEGIKVGDSCAF</sequence>
<evidence type="ECO:0000313" key="3">
    <source>
        <dbReference type="Proteomes" id="UP000320042"/>
    </source>
</evidence>
<feature type="chain" id="PRO_5021965625" evidence="1">
    <location>
        <begin position="20"/>
        <end position="183"/>
    </location>
</feature>
<organism evidence="2 3">
    <name type="scientific">Mucilaginibacter pallidiroseus</name>
    <dbReference type="NCBI Taxonomy" id="2599295"/>
    <lineage>
        <taxon>Bacteria</taxon>
        <taxon>Pseudomonadati</taxon>
        <taxon>Bacteroidota</taxon>
        <taxon>Sphingobacteriia</taxon>
        <taxon>Sphingobacteriales</taxon>
        <taxon>Sphingobacteriaceae</taxon>
        <taxon>Mucilaginibacter</taxon>
    </lineage>
</organism>
<dbReference type="AlphaFoldDB" id="A0A563U144"/>
<name>A0A563U144_9SPHI</name>
<keyword evidence="3" id="KW-1185">Reference proteome</keyword>
<dbReference type="RefSeq" id="WP_146383090.1">
    <property type="nucleotide sequence ID" value="NZ_VOEJ01000009.1"/>
</dbReference>
<gene>
    <name evidence="2" type="ORF">FPZ43_16730</name>
</gene>
<protein>
    <submittedName>
        <fullName evidence="2">Histidine phosphatase family protein</fullName>
    </submittedName>
</protein>
<evidence type="ECO:0000256" key="1">
    <source>
        <dbReference type="SAM" id="SignalP"/>
    </source>
</evidence>
<comment type="caution">
    <text evidence="2">The sequence shown here is derived from an EMBL/GenBank/DDBJ whole genome shotgun (WGS) entry which is preliminary data.</text>
</comment>
<proteinExistence type="predicted"/>
<dbReference type="OrthoDB" id="8448116at2"/>
<evidence type="ECO:0000313" key="2">
    <source>
        <dbReference type="EMBL" id="TWR25120.1"/>
    </source>
</evidence>
<accession>A0A563U144</accession>